<name>A0A017RUL6_9CLOT</name>
<dbReference type="Gene3D" id="1.10.575.10">
    <property type="entry name" value="P1 Nuclease"/>
    <property type="match status" value="1"/>
</dbReference>
<comment type="caution">
    <text evidence="2">The sequence shown here is derived from an EMBL/GenBank/DDBJ whole genome shotgun (WGS) entry which is preliminary data.</text>
</comment>
<organism evidence="2 3">
    <name type="scientific">Fervidicella metallireducens AeB</name>
    <dbReference type="NCBI Taxonomy" id="1403537"/>
    <lineage>
        <taxon>Bacteria</taxon>
        <taxon>Bacillati</taxon>
        <taxon>Bacillota</taxon>
        <taxon>Clostridia</taxon>
        <taxon>Eubacteriales</taxon>
        <taxon>Clostridiaceae</taxon>
        <taxon>Fervidicella</taxon>
    </lineage>
</organism>
<dbReference type="InterPro" id="IPR029002">
    <property type="entry name" value="PLPC/GPLD1"/>
</dbReference>
<dbReference type="Proteomes" id="UP000019681">
    <property type="component" value="Unassembled WGS sequence"/>
</dbReference>
<dbReference type="EMBL" id="AZQP01000049">
    <property type="protein sequence ID" value="EYE87555.1"/>
    <property type="molecule type" value="Genomic_DNA"/>
</dbReference>
<sequence length="196" mass="23136">MLISSHKIIGNIVCDVIEEKLNIKLDREGVLYGCELPDISPNFMLILHFKKYSFNFVLKLINRLISQGLPQEKSNLKIFSVNLGIILHYLADYFCYAHNRKKYNFLPLHLAYEYMLDNRFFKFEFKDIIDTTSNLNVWQNLHSLGQIEEYINYKIDEYNYLDHKIENDVIYSIETCLIISHAIISHCNSYKFSCSA</sequence>
<protein>
    <recommendedName>
        <fullName evidence="1">Phospholipase C/D domain-containing protein</fullName>
    </recommendedName>
</protein>
<accession>A0A017RUL6</accession>
<dbReference type="AlphaFoldDB" id="A0A017RUL6"/>
<feature type="domain" description="Phospholipase C/D" evidence="1">
    <location>
        <begin position="5"/>
        <end position="159"/>
    </location>
</feature>
<dbReference type="Pfam" id="PF00882">
    <property type="entry name" value="Zn_dep_PLPC"/>
    <property type="match status" value="1"/>
</dbReference>
<keyword evidence="3" id="KW-1185">Reference proteome</keyword>
<proteinExistence type="predicted"/>
<evidence type="ECO:0000313" key="3">
    <source>
        <dbReference type="Proteomes" id="UP000019681"/>
    </source>
</evidence>
<dbReference type="InterPro" id="IPR008947">
    <property type="entry name" value="PLipase_C/P1_nuclease_dom_sf"/>
</dbReference>
<gene>
    <name evidence="2" type="ORF">Q428_12650</name>
</gene>
<dbReference type="STRING" id="1403537.Q428_12650"/>
<reference evidence="2 3" key="1">
    <citation type="journal article" date="2014" name="Genome Announc.">
        <title>Draft Genome Sequence of Fervidicella metallireducens Strain AeBT, an Iron-Reducing Thermoanaerobe from the Great Artesian Basin.</title>
        <authorList>
            <person name="Patel B.K."/>
        </authorList>
    </citation>
    <scope>NUCLEOTIDE SEQUENCE [LARGE SCALE GENOMIC DNA]</scope>
    <source>
        <strain evidence="2 3">AeB</strain>
    </source>
</reference>
<evidence type="ECO:0000259" key="1">
    <source>
        <dbReference type="Pfam" id="PF00882"/>
    </source>
</evidence>
<evidence type="ECO:0000313" key="2">
    <source>
        <dbReference type="EMBL" id="EYE87555.1"/>
    </source>
</evidence>
<dbReference type="GO" id="GO:0016788">
    <property type="term" value="F:hydrolase activity, acting on ester bonds"/>
    <property type="evidence" value="ECO:0007669"/>
    <property type="project" value="InterPro"/>
</dbReference>